<comment type="catalytic activity">
    <reaction evidence="11 12">
        <text>(1S,2R)-1-C-(indol-3-yl)glycerol 3-phosphate + L-serine = D-glyceraldehyde 3-phosphate + L-tryptophan + H2O</text>
        <dbReference type="Rhea" id="RHEA:10532"/>
        <dbReference type="ChEBI" id="CHEBI:15377"/>
        <dbReference type="ChEBI" id="CHEBI:33384"/>
        <dbReference type="ChEBI" id="CHEBI:57912"/>
        <dbReference type="ChEBI" id="CHEBI:58866"/>
        <dbReference type="ChEBI" id="CHEBI:59776"/>
        <dbReference type="EC" id="4.2.1.20"/>
    </reaction>
</comment>
<evidence type="ECO:0000259" key="13">
    <source>
        <dbReference type="Pfam" id="PF00291"/>
    </source>
</evidence>
<dbReference type="NCBIfam" id="TIGR00263">
    <property type="entry name" value="trpB"/>
    <property type="match status" value="1"/>
</dbReference>
<dbReference type="Proteomes" id="UP001157137">
    <property type="component" value="Unassembled WGS sequence"/>
</dbReference>
<reference evidence="16" key="1">
    <citation type="submission" date="2016-10" db="EMBL/GenBank/DDBJ databases">
        <authorList>
            <person name="Varghese N."/>
        </authorList>
    </citation>
    <scope>NUCLEOTIDE SEQUENCE [LARGE SCALE GENOMIC DNA]</scope>
    <source>
        <strain evidence="16">DSM 12489</strain>
    </source>
</reference>
<dbReference type="EMBL" id="FNOJ01000016">
    <property type="protein sequence ID" value="SDW82873.1"/>
    <property type="molecule type" value="Genomic_DNA"/>
</dbReference>
<evidence type="ECO:0000256" key="5">
    <source>
        <dbReference type="ARBA" id="ARBA00011270"/>
    </source>
</evidence>
<evidence type="ECO:0000313" key="16">
    <source>
        <dbReference type="Proteomes" id="UP000182589"/>
    </source>
</evidence>
<evidence type="ECO:0000256" key="9">
    <source>
        <dbReference type="ARBA" id="ARBA00023141"/>
    </source>
</evidence>
<dbReference type="AlphaFoldDB" id="A0A1H2WQD0"/>
<dbReference type="InterPro" id="IPR023026">
    <property type="entry name" value="Trp_synth_beta/beta-like"/>
</dbReference>
<evidence type="ECO:0000256" key="8">
    <source>
        <dbReference type="ARBA" id="ARBA00022898"/>
    </source>
</evidence>
<name>A0A1H2WQD0_9BACL</name>
<protein>
    <recommendedName>
        <fullName evidence="12">Tryptophan synthase beta chain</fullName>
        <ecNumber evidence="12">4.2.1.20</ecNumber>
    </recommendedName>
</protein>
<evidence type="ECO:0000256" key="4">
    <source>
        <dbReference type="ARBA" id="ARBA00009982"/>
    </source>
</evidence>
<sequence>MSMQNNYAFPDSNGRYGQFGGRYVPETLMSALLQLEQDYLRLRADASFQSELAYYLKQYAGRPTPLYFAERLTEHLGGPKIYLKREDLNHTGAHKINNAIGQGLLALRTGKRRIIAETGAGQHGVASATIAARFGLECTVFMGEEDMRRQALNVFRMRMLGAEVVPAMSGTRTLKDATNEAIRHWVSHVDDTHYVIGSVVGPHPYPQIVRDFQRVIGDETKEQILEQEGRLPDTIVACVGGGSNAMGMFFPFVEDTQVQLVGTEAAGHGIHTEHHAASINKGRPGVLHGAKTMLLQDEYGQVTPAHSISAGLDYPGIGPEHAHFAESGRATYVPVTDEEALSAFYLLSKLEGIIPALESAHAIAYVVREAQRMPKDSIVVICLSGRGDKDVEQVAHMEGGLADGANS</sequence>
<keyword evidence="16" id="KW-1185">Reference proteome</keyword>
<dbReference type="Pfam" id="PF00291">
    <property type="entry name" value="PALP"/>
    <property type="match status" value="1"/>
</dbReference>
<dbReference type="SUPFAM" id="SSF53686">
    <property type="entry name" value="Tryptophan synthase beta subunit-like PLP-dependent enzymes"/>
    <property type="match status" value="1"/>
</dbReference>
<evidence type="ECO:0000256" key="11">
    <source>
        <dbReference type="ARBA" id="ARBA00049047"/>
    </source>
</evidence>
<dbReference type="Gene3D" id="3.40.50.1100">
    <property type="match status" value="2"/>
</dbReference>
<dbReference type="PIRSF" id="PIRSF001413">
    <property type="entry name" value="Trp_syn_beta"/>
    <property type="match status" value="1"/>
</dbReference>
<dbReference type="EC" id="4.2.1.20" evidence="12"/>
<dbReference type="FunFam" id="3.40.50.1100:FF:000004">
    <property type="entry name" value="Tryptophan synthase beta chain"/>
    <property type="match status" value="1"/>
</dbReference>
<proteinExistence type="inferred from homology"/>
<comment type="function">
    <text evidence="2 12">The beta subunit is responsible for the synthesis of L-tryptophan from indole and L-serine.</text>
</comment>
<comment type="pathway">
    <text evidence="3 12">Amino-acid biosynthesis; L-tryptophan biosynthesis; L-tryptophan from chorismate: step 5/5.</text>
</comment>
<evidence type="ECO:0000256" key="12">
    <source>
        <dbReference type="HAMAP-Rule" id="MF_00133"/>
    </source>
</evidence>
<dbReference type="GO" id="GO:0005737">
    <property type="term" value="C:cytoplasm"/>
    <property type="evidence" value="ECO:0007669"/>
    <property type="project" value="TreeGrafter"/>
</dbReference>
<keyword evidence="8 12" id="KW-0663">Pyridoxal phosphate</keyword>
<comment type="cofactor">
    <cofactor evidence="1 12">
        <name>pyridoxal 5'-phosphate</name>
        <dbReference type="ChEBI" id="CHEBI:597326"/>
    </cofactor>
</comment>
<dbReference type="PANTHER" id="PTHR48077">
    <property type="entry name" value="TRYPTOPHAN SYNTHASE-RELATED"/>
    <property type="match status" value="1"/>
</dbReference>
<reference evidence="14" key="3">
    <citation type="submission" date="2023-02" db="EMBL/GenBank/DDBJ databases">
        <title>Proposal of a novel subspecies: Alicyclobacillus hesperidum subspecies aegle.</title>
        <authorList>
            <person name="Goto K."/>
            <person name="Fujii T."/>
            <person name="Yasui K."/>
            <person name="Mochida K."/>
            <person name="Kato-Tanaka Y."/>
            <person name="Morohoshi S."/>
            <person name="An S.Y."/>
            <person name="Kasai H."/>
            <person name="Yokota A."/>
        </authorList>
    </citation>
    <scope>NUCLEOTIDE SEQUENCE</scope>
    <source>
        <strain evidence="14">DSM 12766</strain>
    </source>
</reference>
<dbReference type="Proteomes" id="UP000182589">
    <property type="component" value="Unassembled WGS sequence"/>
</dbReference>
<dbReference type="HAMAP" id="MF_00133">
    <property type="entry name" value="Trp_synth_beta"/>
    <property type="match status" value="1"/>
</dbReference>
<dbReference type="GO" id="GO:0004834">
    <property type="term" value="F:tryptophan synthase activity"/>
    <property type="evidence" value="ECO:0007669"/>
    <property type="project" value="UniProtKB-UniRule"/>
</dbReference>
<comment type="subunit">
    <text evidence="5 12">Tetramer of two alpha and two beta chains.</text>
</comment>
<accession>A0A1H2WQD0</accession>
<evidence type="ECO:0000256" key="2">
    <source>
        <dbReference type="ARBA" id="ARBA00002786"/>
    </source>
</evidence>
<dbReference type="PANTHER" id="PTHR48077:SF3">
    <property type="entry name" value="TRYPTOPHAN SYNTHASE"/>
    <property type="match status" value="1"/>
</dbReference>
<dbReference type="PROSITE" id="PS00168">
    <property type="entry name" value="TRP_SYNTHASE_BETA"/>
    <property type="match status" value="1"/>
</dbReference>
<feature type="domain" description="Tryptophan synthase beta chain-like PALP" evidence="13">
    <location>
        <begin position="59"/>
        <end position="385"/>
    </location>
</feature>
<dbReference type="InterPro" id="IPR001926">
    <property type="entry name" value="TrpB-like_PALP"/>
</dbReference>
<dbReference type="EMBL" id="BSRA01000001">
    <property type="protein sequence ID" value="GLV12598.1"/>
    <property type="molecule type" value="Genomic_DNA"/>
</dbReference>
<evidence type="ECO:0000256" key="1">
    <source>
        <dbReference type="ARBA" id="ARBA00001933"/>
    </source>
</evidence>
<dbReference type="STRING" id="89784.SAMN04489725_11642"/>
<dbReference type="InterPro" id="IPR006653">
    <property type="entry name" value="Trp_synth_b_CS"/>
</dbReference>
<comment type="similarity">
    <text evidence="4 12">Belongs to the TrpB family.</text>
</comment>
<evidence type="ECO:0000256" key="10">
    <source>
        <dbReference type="ARBA" id="ARBA00023239"/>
    </source>
</evidence>
<gene>
    <name evidence="12 14" type="primary">trpB</name>
    <name evidence="14" type="ORF">Heshes_02820</name>
    <name evidence="15" type="ORF">SAMN04489725_11642</name>
</gene>
<feature type="modified residue" description="N6-(pyridoxal phosphate)lysine" evidence="12">
    <location>
        <position position="95"/>
    </location>
</feature>
<dbReference type="InterPro" id="IPR006654">
    <property type="entry name" value="Trp_synth_beta"/>
</dbReference>
<organism evidence="15 16">
    <name type="scientific">Alicyclobacillus hesperidum</name>
    <dbReference type="NCBI Taxonomy" id="89784"/>
    <lineage>
        <taxon>Bacteria</taxon>
        <taxon>Bacillati</taxon>
        <taxon>Bacillota</taxon>
        <taxon>Bacilli</taxon>
        <taxon>Bacillales</taxon>
        <taxon>Alicyclobacillaceae</taxon>
        <taxon>Alicyclobacillus</taxon>
    </lineage>
</organism>
<evidence type="ECO:0000256" key="7">
    <source>
        <dbReference type="ARBA" id="ARBA00022822"/>
    </source>
</evidence>
<evidence type="ECO:0000313" key="15">
    <source>
        <dbReference type="EMBL" id="SDW82873.1"/>
    </source>
</evidence>
<keyword evidence="9 12" id="KW-0057">Aromatic amino acid biosynthesis</keyword>
<dbReference type="InterPro" id="IPR036052">
    <property type="entry name" value="TrpB-like_PALP_sf"/>
</dbReference>
<keyword evidence="10 12" id="KW-0456">Lyase</keyword>
<reference evidence="15" key="2">
    <citation type="submission" date="2016-10" db="EMBL/GenBank/DDBJ databases">
        <authorList>
            <person name="de Groot N.N."/>
        </authorList>
    </citation>
    <scope>NUCLEOTIDE SEQUENCE [LARGE SCALE GENOMIC DNA]</scope>
    <source>
        <strain evidence="15">DSM 12489</strain>
    </source>
</reference>
<keyword evidence="7 12" id="KW-0822">Tryptophan biosynthesis</keyword>
<evidence type="ECO:0000256" key="3">
    <source>
        <dbReference type="ARBA" id="ARBA00004733"/>
    </source>
</evidence>
<evidence type="ECO:0000256" key="6">
    <source>
        <dbReference type="ARBA" id="ARBA00022605"/>
    </source>
</evidence>
<evidence type="ECO:0000313" key="14">
    <source>
        <dbReference type="EMBL" id="GLV12598.1"/>
    </source>
</evidence>
<dbReference type="CDD" id="cd06446">
    <property type="entry name" value="Trp-synth_B"/>
    <property type="match status" value="1"/>
</dbReference>
<dbReference type="FunFam" id="3.40.50.1100:FF:000001">
    <property type="entry name" value="Tryptophan synthase beta chain"/>
    <property type="match status" value="1"/>
</dbReference>
<keyword evidence="6 12" id="KW-0028">Amino-acid biosynthesis</keyword>
<dbReference type="UniPathway" id="UPA00035">
    <property type="reaction ID" value="UER00044"/>
</dbReference>